<proteinExistence type="inferred from homology"/>
<keyword evidence="4 7" id="KW-0812">Transmembrane</keyword>
<evidence type="ECO:0000256" key="6">
    <source>
        <dbReference type="ARBA" id="ARBA00023136"/>
    </source>
</evidence>
<dbReference type="CDD" id="cd06261">
    <property type="entry name" value="TM_PBP2"/>
    <property type="match status" value="1"/>
</dbReference>
<dbReference type="InterPro" id="IPR035906">
    <property type="entry name" value="MetI-like_sf"/>
</dbReference>
<protein>
    <submittedName>
        <fullName evidence="9">ABC transporter permease</fullName>
    </submittedName>
</protein>
<dbReference type="Gene3D" id="1.10.3720.10">
    <property type="entry name" value="MetI-like"/>
    <property type="match status" value="1"/>
</dbReference>
<comment type="similarity">
    <text evidence="7">Belongs to the binding-protein-dependent transport system permease family.</text>
</comment>
<evidence type="ECO:0000256" key="2">
    <source>
        <dbReference type="ARBA" id="ARBA00022448"/>
    </source>
</evidence>
<keyword evidence="6 7" id="KW-0472">Membrane</keyword>
<dbReference type="EMBL" id="JACJKX010000001">
    <property type="protein sequence ID" value="MBM6927731.1"/>
    <property type="molecule type" value="Genomic_DNA"/>
</dbReference>
<keyword evidence="2 7" id="KW-0813">Transport</keyword>
<dbReference type="PANTHER" id="PTHR30151">
    <property type="entry name" value="ALKANE SULFONATE ABC TRANSPORTER-RELATED, MEMBRANE SUBUNIT"/>
    <property type="match status" value="1"/>
</dbReference>
<evidence type="ECO:0000313" key="10">
    <source>
        <dbReference type="Proteomes" id="UP000777002"/>
    </source>
</evidence>
<evidence type="ECO:0000313" key="9">
    <source>
        <dbReference type="EMBL" id="MBM6927731.1"/>
    </source>
</evidence>
<name>A0ABS2GSB4_9BURK</name>
<dbReference type="InterPro" id="IPR000515">
    <property type="entry name" value="MetI-like"/>
</dbReference>
<accession>A0ABS2GSB4</accession>
<evidence type="ECO:0000256" key="7">
    <source>
        <dbReference type="RuleBase" id="RU363032"/>
    </source>
</evidence>
<reference evidence="9 10" key="1">
    <citation type="journal article" date="2021" name="Sci. Rep.">
        <title>The distribution of antibiotic resistance genes in chicken gut microbiota commensals.</title>
        <authorList>
            <person name="Juricova H."/>
            <person name="Matiasovicova J."/>
            <person name="Kubasova T."/>
            <person name="Cejkova D."/>
            <person name="Rychlik I."/>
        </authorList>
    </citation>
    <scope>NUCLEOTIDE SEQUENCE [LARGE SCALE GENOMIC DNA]</scope>
    <source>
        <strain evidence="9 10">An562</strain>
    </source>
</reference>
<feature type="domain" description="ABC transmembrane type-1" evidence="8">
    <location>
        <begin position="46"/>
        <end position="226"/>
    </location>
</feature>
<evidence type="ECO:0000259" key="8">
    <source>
        <dbReference type="PROSITE" id="PS50928"/>
    </source>
</evidence>
<comment type="subcellular location">
    <subcellularLocation>
        <location evidence="1 7">Cell membrane</location>
        <topology evidence="1 7">Multi-pass membrane protein</topology>
    </subcellularLocation>
</comment>
<dbReference type="Proteomes" id="UP000777002">
    <property type="component" value="Unassembled WGS sequence"/>
</dbReference>
<keyword evidence="5 7" id="KW-1133">Transmembrane helix</keyword>
<dbReference type="SUPFAM" id="SSF161098">
    <property type="entry name" value="MetI-like"/>
    <property type="match status" value="1"/>
</dbReference>
<feature type="transmembrane region" description="Helical" evidence="7">
    <location>
        <begin position="177"/>
        <end position="196"/>
    </location>
</feature>
<sequence length="239" mass="26209">MPVALFVLWGLASAFSWVNPYLLPSPGSVYSAFIELVKDGTLFDHVGASLGRAFGGYLAAACFALPMGYFFAKYESLHVQSRLVLESLRMIPPLSLIPLLILWLGIGELAKLTIVLLASFFPIYLNAYSGFKQLDYRYGELAKTLNLNTFEKIRHIEFPGALPAVFTGLRLGFGYSWRALVSAELIAASSGLGYLISDASEMARTDQVFVGILMIAVLGIIGDTLFQRAIRKVAPWSVK</sequence>
<feature type="transmembrane region" description="Helical" evidence="7">
    <location>
        <begin position="54"/>
        <end position="72"/>
    </location>
</feature>
<evidence type="ECO:0000256" key="5">
    <source>
        <dbReference type="ARBA" id="ARBA00022989"/>
    </source>
</evidence>
<evidence type="ECO:0000256" key="4">
    <source>
        <dbReference type="ARBA" id="ARBA00022692"/>
    </source>
</evidence>
<dbReference type="PROSITE" id="PS50928">
    <property type="entry name" value="ABC_TM1"/>
    <property type="match status" value="1"/>
</dbReference>
<comment type="caution">
    <text evidence="9">The sequence shown here is derived from an EMBL/GenBank/DDBJ whole genome shotgun (WGS) entry which is preliminary data.</text>
</comment>
<feature type="transmembrane region" description="Helical" evidence="7">
    <location>
        <begin position="208"/>
        <end position="226"/>
    </location>
</feature>
<evidence type="ECO:0000256" key="1">
    <source>
        <dbReference type="ARBA" id="ARBA00004651"/>
    </source>
</evidence>
<gene>
    <name evidence="9" type="ORF">H5985_00350</name>
</gene>
<dbReference type="Pfam" id="PF00528">
    <property type="entry name" value="BPD_transp_1"/>
    <property type="match status" value="1"/>
</dbReference>
<keyword evidence="10" id="KW-1185">Reference proteome</keyword>
<organism evidence="9 10">
    <name type="scientific">Parasutterella secunda</name>
    <dbReference type="NCBI Taxonomy" id="626947"/>
    <lineage>
        <taxon>Bacteria</taxon>
        <taxon>Pseudomonadati</taxon>
        <taxon>Pseudomonadota</taxon>
        <taxon>Betaproteobacteria</taxon>
        <taxon>Burkholderiales</taxon>
        <taxon>Sutterellaceae</taxon>
        <taxon>Parasutterella</taxon>
    </lineage>
</organism>
<dbReference type="PANTHER" id="PTHR30151:SF0">
    <property type="entry name" value="ABC TRANSPORTER PERMEASE PROTEIN MJ0413-RELATED"/>
    <property type="match status" value="1"/>
</dbReference>
<evidence type="ECO:0000256" key="3">
    <source>
        <dbReference type="ARBA" id="ARBA00022475"/>
    </source>
</evidence>
<keyword evidence="3" id="KW-1003">Cell membrane</keyword>